<sequence>MLQIPGPLCGDKRANEIINGYMNQRLVALMTDIIADFDEDTIEQNPEFAEEIFFLFPENYEKEKQPKLFMKLYHLLKAEDEFAPEQMMEYVLAQILYLYKDLEESVQPMMPERAYVLEKLIEDFEADGDKQAENDAAEYLSQLENPAEYLDLIFWDMDFALLDEYQEEDLARSNPEIAKNANFEEK</sequence>
<organism evidence="1 2">
    <name type="scientific">Agathobacter ruminis</name>
    <dbReference type="NCBI Taxonomy" id="1712665"/>
    <lineage>
        <taxon>Bacteria</taxon>
        <taxon>Bacillati</taxon>
        <taxon>Bacillota</taxon>
        <taxon>Clostridia</taxon>
        <taxon>Lachnospirales</taxon>
        <taxon>Lachnospiraceae</taxon>
        <taxon>Agathobacter</taxon>
    </lineage>
</organism>
<protein>
    <recommendedName>
        <fullName evidence="3">DUF4375 domain-containing protein</fullName>
    </recommendedName>
</protein>
<proteinExistence type="predicted"/>
<reference evidence="1 2" key="1">
    <citation type="submission" date="2017-10" db="EMBL/GenBank/DDBJ databases">
        <title>Resolving the taxonomy of Roseburia spp., Eubacterium rectale and Agathobacter spp. through phylogenomic analysis.</title>
        <authorList>
            <person name="Sheridan P.O."/>
            <person name="Walker A.W."/>
            <person name="Duncan S.H."/>
            <person name="Scott K.P."/>
            <person name="Toole P.W.O."/>
            <person name="Luis P."/>
            <person name="Flint H.J."/>
        </authorList>
    </citation>
    <scope>NUCLEOTIDE SEQUENCE [LARGE SCALE GENOMIC DNA]</scope>
    <source>
        <strain evidence="1 2">JK623</strain>
    </source>
</reference>
<dbReference type="RefSeq" id="WP_099386258.1">
    <property type="nucleotide sequence ID" value="NZ_JANSWH010000050.1"/>
</dbReference>
<evidence type="ECO:0008006" key="3">
    <source>
        <dbReference type="Google" id="ProtNLM"/>
    </source>
</evidence>
<evidence type="ECO:0000313" key="1">
    <source>
        <dbReference type="EMBL" id="PHU37438.1"/>
    </source>
</evidence>
<reference evidence="1 2" key="2">
    <citation type="submission" date="2017-10" db="EMBL/GenBank/DDBJ databases">
        <authorList>
            <person name="Banno H."/>
            <person name="Chua N.-H."/>
        </authorList>
    </citation>
    <scope>NUCLEOTIDE SEQUENCE [LARGE SCALE GENOMIC DNA]</scope>
    <source>
        <strain evidence="1 2">JK623</strain>
    </source>
</reference>
<dbReference type="AlphaFoldDB" id="A0A2G3E2E1"/>
<accession>A0A2G3E2E1</accession>
<dbReference type="EMBL" id="PDYG01000055">
    <property type="protein sequence ID" value="PHU37438.1"/>
    <property type="molecule type" value="Genomic_DNA"/>
</dbReference>
<gene>
    <name evidence="1" type="ORF">CSX02_07815</name>
</gene>
<evidence type="ECO:0000313" key="2">
    <source>
        <dbReference type="Proteomes" id="UP000224563"/>
    </source>
</evidence>
<keyword evidence="2" id="KW-1185">Reference proteome</keyword>
<dbReference type="Proteomes" id="UP000224563">
    <property type="component" value="Unassembled WGS sequence"/>
</dbReference>
<comment type="caution">
    <text evidence="1">The sequence shown here is derived from an EMBL/GenBank/DDBJ whole genome shotgun (WGS) entry which is preliminary data.</text>
</comment>
<name>A0A2G3E2E1_9FIRM</name>